<feature type="compositionally biased region" description="Polar residues" evidence="1">
    <location>
        <begin position="71"/>
        <end position="80"/>
    </location>
</feature>
<reference evidence="2 3" key="1">
    <citation type="submission" date="2023-03" db="EMBL/GenBank/DDBJ databases">
        <title>Genome insight into feeding habits of ladybird beetles.</title>
        <authorList>
            <person name="Li H.-S."/>
            <person name="Huang Y.-H."/>
            <person name="Pang H."/>
        </authorList>
    </citation>
    <scope>NUCLEOTIDE SEQUENCE [LARGE SCALE GENOMIC DNA]</scope>
    <source>
        <strain evidence="2">SYSU_2023b</strain>
        <tissue evidence="2">Whole body</tissue>
    </source>
</reference>
<protein>
    <submittedName>
        <fullName evidence="2">Uncharacterized protein</fullName>
    </submittedName>
</protein>
<keyword evidence="3" id="KW-1185">Reference proteome</keyword>
<dbReference type="Proteomes" id="UP001431783">
    <property type="component" value="Unassembled WGS sequence"/>
</dbReference>
<name>A0AAW1UAD4_9CUCU</name>
<dbReference type="AlphaFoldDB" id="A0AAW1UAD4"/>
<feature type="compositionally biased region" description="Basic residues" evidence="1">
    <location>
        <begin position="117"/>
        <end position="131"/>
    </location>
</feature>
<accession>A0AAW1UAD4</accession>
<feature type="region of interest" description="Disordered" evidence="1">
    <location>
        <begin position="65"/>
        <end position="131"/>
    </location>
</feature>
<gene>
    <name evidence="2" type="ORF">WA026_016023</name>
</gene>
<proteinExistence type="predicted"/>
<evidence type="ECO:0000313" key="2">
    <source>
        <dbReference type="EMBL" id="KAK9876995.1"/>
    </source>
</evidence>
<dbReference type="EMBL" id="JARQZJ010000039">
    <property type="protein sequence ID" value="KAK9876995.1"/>
    <property type="molecule type" value="Genomic_DNA"/>
</dbReference>
<evidence type="ECO:0000313" key="3">
    <source>
        <dbReference type="Proteomes" id="UP001431783"/>
    </source>
</evidence>
<evidence type="ECO:0000256" key="1">
    <source>
        <dbReference type="SAM" id="MobiDB-lite"/>
    </source>
</evidence>
<feature type="compositionally biased region" description="Basic and acidic residues" evidence="1">
    <location>
        <begin position="81"/>
        <end position="111"/>
    </location>
</feature>
<sequence length="131" mass="15734">MENIKIEDNEVEWCKEATYLGITKDKELTWKKHIENVIKKTKAAMAQLYPILHPKRRQLEHLVYSKRADSQRTAMGSYTGTHEEASEENVRSYRRERNEELRELTSYDPEGRTNVIQRRHRRPKSQYKKDD</sequence>
<organism evidence="2 3">
    <name type="scientific">Henosepilachna vigintioctopunctata</name>
    <dbReference type="NCBI Taxonomy" id="420089"/>
    <lineage>
        <taxon>Eukaryota</taxon>
        <taxon>Metazoa</taxon>
        <taxon>Ecdysozoa</taxon>
        <taxon>Arthropoda</taxon>
        <taxon>Hexapoda</taxon>
        <taxon>Insecta</taxon>
        <taxon>Pterygota</taxon>
        <taxon>Neoptera</taxon>
        <taxon>Endopterygota</taxon>
        <taxon>Coleoptera</taxon>
        <taxon>Polyphaga</taxon>
        <taxon>Cucujiformia</taxon>
        <taxon>Coccinelloidea</taxon>
        <taxon>Coccinellidae</taxon>
        <taxon>Epilachninae</taxon>
        <taxon>Epilachnini</taxon>
        <taxon>Henosepilachna</taxon>
    </lineage>
</organism>
<comment type="caution">
    <text evidence="2">The sequence shown here is derived from an EMBL/GenBank/DDBJ whole genome shotgun (WGS) entry which is preliminary data.</text>
</comment>